<dbReference type="GO" id="GO:0015074">
    <property type="term" value="P:DNA integration"/>
    <property type="evidence" value="ECO:0007669"/>
    <property type="project" value="InterPro"/>
</dbReference>
<gene>
    <name evidence="5" type="ORF">SAMN05660413_03262</name>
</gene>
<dbReference type="Pfam" id="PF00589">
    <property type="entry name" value="Phage_integrase"/>
    <property type="match status" value="1"/>
</dbReference>
<dbReference type="InterPro" id="IPR010998">
    <property type="entry name" value="Integrase_recombinase_N"/>
</dbReference>
<keyword evidence="6" id="KW-1185">Reference proteome</keyword>
<sequence length="402" mass="47010">MMRTDQTFIISFFIRKKKNQPEIANLYTRITVNGRRLEISLKRTLPVEQWLPDACRVAGSSKEVIQLNSKIDQTRALLYKAFDELQREGQLVTSQLVKARYLGTDVKHKSLQDLINYHNTNMISVLKKGTLKNYYTTGHYLEDYLLTNYRTSEYFLKQINYEFILGFENFLRSKPKLHNNGVMKHMERFKKMMRLAGDLDWIEKNPTKRFKLRFDKVDMVYLTKLELEKIKNETFERPVLSINRDVFIFACYTGLTYSDVKALTKNHVHIGVDGNKWIYTRRSKTNTSVRIPILKEAQEILDYYKNHPKIDGTDKLLPVYSNQKINQYLREIAVKVKISKKLSFHAARHTFATTVTLANGVPIETVSKLLGHHKISTTLIYARVLDSKVSMDIDNLRKKLIG</sequence>
<feature type="domain" description="Tyr recombinase" evidence="4">
    <location>
        <begin position="217"/>
        <end position="395"/>
    </location>
</feature>
<dbReference type="GO" id="GO:0003677">
    <property type="term" value="F:DNA binding"/>
    <property type="evidence" value="ECO:0007669"/>
    <property type="project" value="UniProtKB-KW"/>
</dbReference>
<keyword evidence="2" id="KW-0238">DNA-binding</keyword>
<reference evidence="5 6" key="1">
    <citation type="submission" date="2016-10" db="EMBL/GenBank/DDBJ databases">
        <authorList>
            <person name="de Groot N.N."/>
        </authorList>
    </citation>
    <scope>NUCLEOTIDE SEQUENCE [LARGE SCALE GENOMIC DNA]</scope>
    <source>
        <strain evidence="5 6">DSM 17794</strain>
    </source>
</reference>
<dbReference type="GO" id="GO:0006310">
    <property type="term" value="P:DNA recombination"/>
    <property type="evidence" value="ECO:0007669"/>
    <property type="project" value="UniProtKB-KW"/>
</dbReference>
<dbReference type="InterPro" id="IPR011010">
    <property type="entry name" value="DNA_brk_join_enz"/>
</dbReference>
<dbReference type="AlphaFoldDB" id="A0A1I5DAX1"/>
<evidence type="ECO:0000256" key="3">
    <source>
        <dbReference type="ARBA" id="ARBA00023172"/>
    </source>
</evidence>
<dbReference type="PANTHER" id="PTHR30349:SF64">
    <property type="entry name" value="PROPHAGE INTEGRASE INTD-RELATED"/>
    <property type="match status" value="1"/>
</dbReference>
<evidence type="ECO:0000259" key="4">
    <source>
        <dbReference type="PROSITE" id="PS51898"/>
    </source>
</evidence>
<dbReference type="Gene3D" id="1.10.443.10">
    <property type="entry name" value="Intergrase catalytic core"/>
    <property type="match status" value="1"/>
</dbReference>
<evidence type="ECO:0000256" key="2">
    <source>
        <dbReference type="ARBA" id="ARBA00023125"/>
    </source>
</evidence>
<dbReference type="Pfam" id="PF17293">
    <property type="entry name" value="Arm-DNA-bind_5"/>
    <property type="match status" value="1"/>
</dbReference>
<dbReference type="Gene3D" id="1.10.150.130">
    <property type="match status" value="1"/>
</dbReference>
<dbReference type="STRING" id="287099.SAMN05660413_03262"/>
<dbReference type="Proteomes" id="UP000199153">
    <property type="component" value="Unassembled WGS sequence"/>
</dbReference>
<evidence type="ECO:0000313" key="6">
    <source>
        <dbReference type="Proteomes" id="UP000199153"/>
    </source>
</evidence>
<dbReference type="PROSITE" id="PS51898">
    <property type="entry name" value="TYR_RECOMBINASE"/>
    <property type="match status" value="1"/>
</dbReference>
<dbReference type="InterPro" id="IPR025269">
    <property type="entry name" value="SAM-like_dom"/>
</dbReference>
<dbReference type="Pfam" id="PF13102">
    <property type="entry name" value="Phage_int_SAM_5"/>
    <property type="match status" value="1"/>
</dbReference>
<dbReference type="EMBL" id="FOVL01000032">
    <property type="protein sequence ID" value="SFN96418.1"/>
    <property type="molecule type" value="Genomic_DNA"/>
</dbReference>
<name>A0A1I5DAX1_9FLAO</name>
<keyword evidence="3" id="KW-0233">DNA recombination</keyword>
<evidence type="ECO:0000256" key="1">
    <source>
        <dbReference type="ARBA" id="ARBA00008857"/>
    </source>
</evidence>
<comment type="similarity">
    <text evidence="1">Belongs to the 'phage' integrase family.</text>
</comment>
<dbReference type="InterPro" id="IPR002104">
    <property type="entry name" value="Integrase_catalytic"/>
</dbReference>
<dbReference type="RefSeq" id="WP_317040984.1">
    <property type="nucleotide sequence ID" value="NZ_FOVL01000032.1"/>
</dbReference>
<dbReference type="SUPFAM" id="SSF56349">
    <property type="entry name" value="DNA breaking-rejoining enzymes"/>
    <property type="match status" value="1"/>
</dbReference>
<dbReference type="InterPro" id="IPR050090">
    <property type="entry name" value="Tyrosine_recombinase_XerCD"/>
</dbReference>
<dbReference type="InterPro" id="IPR013762">
    <property type="entry name" value="Integrase-like_cat_sf"/>
</dbReference>
<dbReference type="CDD" id="cd01185">
    <property type="entry name" value="INTN1_C_like"/>
    <property type="match status" value="1"/>
</dbReference>
<proteinExistence type="inferred from homology"/>
<dbReference type="PANTHER" id="PTHR30349">
    <property type="entry name" value="PHAGE INTEGRASE-RELATED"/>
    <property type="match status" value="1"/>
</dbReference>
<evidence type="ECO:0000313" key="5">
    <source>
        <dbReference type="EMBL" id="SFN96418.1"/>
    </source>
</evidence>
<organism evidence="5 6">
    <name type="scientific">Salegentibacter flavus</name>
    <dbReference type="NCBI Taxonomy" id="287099"/>
    <lineage>
        <taxon>Bacteria</taxon>
        <taxon>Pseudomonadati</taxon>
        <taxon>Bacteroidota</taxon>
        <taxon>Flavobacteriia</taxon>
        <taxon>Flavobacteriales</taxon>
        <taxon>Flavobacteriaceae</taxon>
        <taxon>Salegentibacter</taxon>
    </lineage>
</organism>
<dbReference type="InterPro" id="IPR035386">
    <property type="entry name" value="Arm-DNA-bind_5"/>
</dbReference>
<protein>
    <submittedName>
        <fullName evidence="5">Site-specific recombinase XerD</fullName>
    </submittedName>
</protein>
<accession>A0A1I5DAX1</accession>